<accession>A0A2B7XCJ2</accession>
<reference evidence="1 2" key="1">
    <citation type="submission" date="2017-10" db="EMBL/GenBank/DDBJ databases">
        <title>Comparative genomics in systemic dimorphic fungi from Ajellomycetaceae.</title>
        <authorList>
            <person name="Munoz J.F."/>
            <person name="Mcewen J.G."/>
            <person name="Clay O.K."/>
            <person name="Cuomo C.A."/>
        </authorList>
    </citation>
    <scope>NUCLEOTIDE SEQUENCE [LARGE SCALE GENOMIC DNA]</scope>
    <source>
        <strain evidence="1 2">UAMH130</strain>
    </source>
</reference>
<proteinExistence type="predicted"/>
<evidence type="ECO:0000313" key="2">
    <source>
        <dbReference type="Proteomes" id="UP000224080"/>
    </source>
</evidence>
<comment type="caution">
    <text evidence="1">The sequence shown here is derived from an EMBL/GenBank/DDBJ whole genome shotgun (WGS) entry which is preliminary data.</text>
</comment>
<protein>
    <submittedName>
        <fullName evidence="1">Uncharacterized protein</fullName>
    </submittedName>
</protein>
<dbReference type="AlphaFoldDB" id="A0A2B7XCJ2"/>
<keyword evidence="2" id="KW-1185">Reference proteome</keyword>
<sequence>MARVLLVQERMGWLGGTSDQDRRLEPSGAQGTCNGVLSGRLKAEFQICCIVATCLPSLRKFCRKTIQSTLKWANDLPVTNSVFGHVLVIVEAHDP</sequence>
<organism evidence="1 2">
    <name type="scientific">Blastomyces parvus</name>
    <dbReference type="NCBI Taxonomy" id="2060905"/>
    <lineage>
        <taxon>Eukaryota</taxon>
        <taxon>Fungi</taxon>
        <taxon>Dikarya</taxon>
        <taxon>Ascomycota</taxon>
        <taxon>Pezizomycotina</taxon>
        <taxon>Eurotiomycetes</taxon>
        <taxon>Eurotiomycetidae</taxon>
        <taxon>Onygenales</taxon>
        <taxon>Ajellomycetaceae</taxon>
        <taxon>Blastomyces</taxon>
    </lineage>
</organism>
<evidence type="ECO:0000313" key="1">
    <source>
        <dbReference type="EMBL" id="PGH06368.1"/>
    </source>
</evidence>
<name>A0A2B7XCJ2_9EURO</name>
<dbReference type="Proteomes" id="UP000224080">
    <property type="component" value="Unassembled WGS sequence"/>
</dbReference>
<gene>
    <name evidence="1" type="ORF">GX51_02379</name>
</gene>
<dbReference type="EMBL" id="PDNC01000022">
    <property type="protein sequence ID" value="PGH06368.1"/>
    <property type="molecule type" value="Genomic_DNA"/>
</dbReference>